<dbReference type="Proteomes" id="UP000186922">
    <property type="component" value="Unassembled WGS sequence"/>
</dbReference>
<comment type="caution">
    <text evidence="1">The sequence shown here is derived from an EMBL/GenBank/DDBJ whole genome shotgun (WGS) entry which is preliminary data.</text>
</comment>
<sequence>MDLVVGSCRPAEYSRVNLAFCVLHDTETTTDTQGIHFVDPNYIPYPGWRSLNKDDQRR</sequence>
<dbReference type="EMBL" id="BDGG01000001">
    <property type="protein sequence ID" value="GAU87559.1"/>
    <property type="molecule type" value="Genomic_DNA"/>
</dbReference>
<keyword evidence="2" id="KW-1185">Reference proteome</keyword>
<evidence type="ECO:0000313" key="2">
    <source>
        <dbReference type="Proteomes" id="UP000186922"/>
    </source>
</evidence>
<feature type="non-terminal residue" evidence="1">
    <location>
        <position position="58"/>
    </location>
</feature>
<gene>
    <name evidence="1" type="primary">RvY_00389-1</name>
    <name evidence="1" type="synonym">RvY_00389.1</name>
    <name evidence="1" type="ORF">RvY_00389</name>
</gene>
<name>A0A1D1UCL4_RAMVA</name>
<dbReference type="AlphaFoldDB" id="A0A1D1UCL4"/>
<evidence type="ECO:0000313" key="1">
    <source>
        <dbReference type="EMBL" id="GAU87559.1"/>
    </source>
</evidence>
<proteinExistence type="predicted"/>
<accession>A0A1D1UCL4</accession>
<protein>
    <submittedName>
        <fullName evidence="1">Uncharacterized protein</fullName>
    </submittedName>
</protein>
<organism evidence="1 2">
    <name type="scientific">Ramazzottius varieornatus</name>
    <name type="common">Water bear</name>
    <name type="synonym">Tardigrade</name>
    <dbReference type="NCBI Taxonomy" id="947166"/>
    <lineage>
        <taxon>Eukaryota</taxon>
        <taxon>Metazoa</taxon>
        <taxon>Ecdysozoa</taxon>
        <taxon>Tardigrada</taxon>
        <taxon>Eutardigrada</taxon>
        <taxon>Parachela</taxon>
        <taxon>Hypsibioidea</taxon>
        <taxon>Ramazzottiidae</taxon>
        <taxon>Ramazzottius</taxon>
    </lineage>
</organism>
<reference evidence="1 2" key="1">
    <citation type="journal article" date="2016" name="Nat. Commun.">
        <title>Extremotolerant tardigrade genome and improved radiotolerance of human cultured cells by tardigrade-unique protein.</title>
        <authorList>
            <person name="Hashimoto T."/>
            <person name="Horikawa D.D."/>
            <person name="Saito Y."/>
            <person name="Kuwahara H."/>
            <person name="Kozuka-Hata H."/>
            <person name="Shin-I T."/>
            <person name="Minakuchi Y."/>
            <person name="Ohishi K."/>
            <person name="Motoyama A."/>
            <person name="Aizu T."/>
            <person name="Enomoto A."/>
            <person name="Kondo K."/>
            <person name="Tanaka S."/>
            <person name="Hara Y."/>
            <person name="Koshikawa S."/>
            <person name="Sagara H."/>
            <person name="Miura T."/>
            <person name="Yokobori S."/>
            <person name="Miyagawa K."/>
            <person name="Suzuki Y."/>
            <person name="Kubo T."/>
            <person name="Oyama M."/>
            <person name="Kohara Y."/>
            <person name="Fujiyama A."/>
            <person name="Arakawa K."/>
            <person name="Katayama T."/>
            <person name="Toyoda A."/>
            <person name="Kunieda T."/>
        </authorList>
    </citation>
    <scope>NUCLEOTIDE SEQUENCE [LARGE SCALE GENOMIC DNA]</scope>
    <source>
        <strain evidence="1 2">YOKOZUNA-1</strain>
    </source>
</reference>